<organism evidence="1">
    <name type="scientific">marine sediment metagenome</name>
    <dbReference type="NCBI Taxonomy" id="412755"/>
    <lineage>
        <taxon>unclassified sequences</taxon>
        <taxon>metagenomes</taxon>
        <taxon>ecological metagenomes</taxon>
    </lineage>
</organism>
<comment type="caution">
    <text evidence="1">The sequence shown here is derived from an EMBL/GenBank/DDBJ whole genome shotgun (WGS) entry which is preliminary data.</text>
</comment>
<evidence type="ECO:0000313" key="1">
    <source>
        <dbReference type="EMBL" id="KKM63701.1"/>
    </source>
</evidence>
<gene>
    <name evidence="1" type="ORF">LCGC14_1508750</name>
</gene>
<dbReference type="EMBL" id="LAZR01011051">
    <property type="protein sequence ID" value="KKM63701.1"/>
    <property type="molecule type" value="Genomic_DNA"/>
</dbReference>
<dbReference type="AlphaFoldDB" id="A0A0F9JMR3"/>
<sequence>MSRITVKRLSATIAAGGGATAVTNIVGGRILAVHVDYPTNTCTVDLDSTGETVSQKILDLAAANTDVV</sequence>
<accession>A0A0F9JMR3</accession>
<proteinExistence type="predicted"/>
<protein>
    <submittedName>
        <fullName evidence="1">Uncharacterized protein</fullName>
    </submittedName>
</protein>
<feature type="non-terminal residue" evidence="1">
    <location>
        <position position="68"/>
    </location>
</feature>
<name>A0A0F9JMR3_9ZZZZ</name>
<reference evidence="1" key="1">
    <citation type="journal article" date="2015" name="Nature">
        <title>Complex archaea that bridge the gap between prokaryotes and eukaryotes.</title>
        <authorList>
            <person name="Spang A."/>
            <person name="Saw J.H."/>
            <person name="Jorgensen S.L."/>
            <person name="Zaremba-Niedzwiedzka K."/>
            <person name="Martijn J."/>
            <person name="Lind A.E."/>
            <person name="van Eijk R."/>
            <person name="Schleper C."/>
            <person name="Guy L."/>
            <person name="Ettema T.J."/>
        </authorList>
    </citation>
    <scope>NUCLEOTIDE SEQUENCE</scope>
</reference>